<dbReference type="Gene3D" id="3.30.9.10">
    <property type="entry name" value="D-Amino Acid Oxidase, subunit A, domain 2"/>
    <property type="match status" value="1"/>
</dbReference>
<gene>
    <name evidence="3" type="ORF">K461DRAFT_293580</name>
</gene>
<dbReference type="Pfam" id="PF01266">
    <property type="entry name" value="DAO"/>
    <property type="match status" value="1"/>
</dbReference>
<dbReference type="GO" id="GO:0042147">
    <property type="term" value="P:retrograde transport, endosome to Golgi"/>
    <property type="evidence" value="ECO:0007669"/>
    <property type="project" value="TreeGrafter"/>
</dbReference>
<dbReference type="PANTHER" id="PTHR13847:SF185">
    <property type="entry name" value="FAD DEPENDENT OXIDOREDUCTASE SUPERFAMILY (AFU_ORTHOLOGUE AFUA_3G02360)"/>
    <property type="match status" value="1"/>
</dbReference>
<evidence type="ECO:0000259" key="2">
    <source>
        <dbReference type="Pfam" id="PF01266"/>
    </source>
</evidence>
<dbReference type="OrthoDB" id="498204at2759"/>
<dbReference type="Gene3D" id="3.50.50.60">
    <property type="entry name" value="FAD/NAD(P)-binding domain"/>
    <property type="match status" value="1"/>
</dbReference>
<evidence type="ECO:0000313" key="3">
    <source>
        <dbReference type="EMBL" id="KAF2153308.1"/>
    </source>
</evidence>
<organism evidence="3 4">
    <name type="scientific">Myriangium duriaei CBS 260.36</name>
    <dbReference type="NCBI Taxonomy" id="1168546"/>
    <lineage>
        <taxon>Eukaryota</taxon>
        <taxon>Fungi</taxon>
        <taxon>Dikarya</taxon>
        <taxon>Ascomycota</taxon>
        <taxon>Pezizomycotina</taxon>
        <taxon>Dothideomycetes</taxon>
        <taxon>Dothideomycetidae</taxon>
        <taxon>Myriangiales</taxon>
        <taxon>Myriangiaceae</taxon>
        <taxon>Myriangium</taxon>
    </lineage>
</organism>
<dbReference type="PANTHER" id="PTHR13847">
    <property type="entry name" value="SARCOSINE DEHYDROGENASE-RELATED"/>
    <property type="match status" value="1"/>
</dbReference>
<feature type="domain" description="FAD dependent oxidoreductase" evidence="2">
    <location>
        <begin position="4"/>
        <end position="398"/>
    </location>
</feature>
<reference evidence="3" key="1">
    <citation type="journal article" date="2020" name="Stud. Mycol.">
        <title>101 Dothideomycetes genomes: a test case for predicting lifestyles and emergence of pathogens.</title>
        <authorList>
            <person name="Haridas S."/>
            <person name="Albert R."/>
            <person name="Binder M."/>
            <person name="Bloem J."/>
            <person name="Labutti K."/>
            <person name="Salamov A."/>
            <person name="Andreopoulos B."/>
            <person name="Baker S."/>
            <person name="Barry K."/>
            <person name="Bills G."/>
            <person name="Bluhm B."/>
            <person name="Cannon C."/>
            <person name="Castanera R."/>
            <person name="Culley D."/>
            <person name="Daum C."/>
            <person name="Ezra D."/>
            <person name="Gonzalez J."/>
            <person name="Henrissat B."/>
            <person name="Kuo A."/>
            <person name="Liang C."/>
            <person name="Lipzen A."/>
            <person name="Lutzoni F."/>
            <person name="Magnuson J."/>
            <person name="Mondo S."/>
            <person name="Nolan M."/>
            <person name="Ohm R."/>
            <person name="Pangilinan J."/>
            <person name="Park H.-J."/>
            <person name="Ramirez L."/>
            <person name="Alfaro M."/>
            <person name="Sun H."/>
            <person name="Tritt A."/>
            <person name="Yoshinaga Y."/>
            <person name="Zwiers L.-H."/>
            <person name="Turgeon B."/>
            <person name="Goodwin S."/>
            <person name="Spatafora J."/>
            <person name="Crous P."/>
            <person name="Grigoriev I."/>
        </authorList>
    </citation>
    <scope>NUCLEOTIDE SEQUENCE</scope>
    <source>
        <strain evidence="3">CBS 260.36</strain>
    </source>
</reference>
<dbReference type="InterPro" id="IPR006076">
    <property type="entry name" value="FAD-dep_OxRdtase"/>
</dbReference>
<dbReference type="InterPro" id="IPR036188">
    <property type="entry name" value="FAD/NAD-bd_sf"/>
</dbReference>
<accession>A0A9P4J0M9</accession>
<dbReference type="GO" id="GO:0005770">
    <property type="term" value="C:late endosome"/>
    <property type="evidence" value="ECO:0007669"/>
    <property type="project" value="TreeGrafter"/>
</dbReference>
<dbReference type="EMBL" id="ML996085">
    <property type="protein sequence ID" value="KAF2153308.1"/>
    <property type="molecule type" value="Genomic_DNA"/>
</dbReference>
<protein>
    <submittedName>
        <fullName evidence="3">Nucleotide-binding domain-containing protein</fullName>
    </submittedName>
</protein>
<name>A0A9P4J0M9_9PEZI</name>
<comment type="caution">
    <text evidence="3">The sequence shown here is derived from an EMBL/GenBank/DDBJ whole genome shotgun (WGS) entry which is preliminary data.</text>
</comment>
<dbReference type="GO" id="GO:0005829">
    <property type="term" value="C:cytosol"/>
    <property type="evidence" value="ECO:0007669"/>
    <property type="project" value="GOC"/>
</dbReference>
<dbReference type="AlphaFoldDB" id="A0A9P4J0M9"/>
<proteinExistence type="predicted"/>
<keyword evidence="4" id="KW-1185">Reference proteome</keyword>
<dbReference type="SUPFAM" id="SSF51905">
    <property type="entry name" value="FAD/NAD(P)-binding domain"/>
    <property type="match status" value="1"/>
</dbReference>
<evidence type="ECO:0000256" key="1">
    <source>
        <dbReference type="SAM" id="MobiDB-lite"/>
    </source>
</evidence>
<evidence type="ECO:0000313" key="4">
    <source>
        <dbReference type="Proteomes" id="UP000799439"/>
    </source>
</evidence>
<dbReference type="Proteomes" id="UP000799439">
    <property type="component" value="Unassembled WGS sequence"/>
</dbReference>
<sequence>MSSIVIIGAGIVGCSTAFYLTETASVNASSIHLVEASPEFFASASGKAGGFLAADWFAPESLPLGKLSFKLHKELAERYDGKSNWGYSRSTGTSYVEPRYEPPKPRKGRHSWLEQGQSRAEAAGGHEFRQGDGPAWLARREGDRIEVIGSHETVAQVDPLRLSEFLLQECRRRGVHVHQPAKAMAVTLDEKEHMTGVKIAQGGGHEVEVPCNRLLLAAGAWTGRVFMQLFPSSTRKLPITHIAGHSLVLRSPRWSTEHEAKGCHAIFSTMRTGLSPEMFSRIGGEIYVAGLNSTTIPLPDLPTDAVIDDTSITELLNISQKLIGSGTDIDDLEVTREGLCFRPATPHGQPLLSRIPGKYFTVDTVASPAVQEGVFVAAGHGPWGIALSLGTGKVMAELLLDQKPSANIDRLALR</sequence>
<feature type="region of interest" description="Disordered" evidence="1">
    <location>
        <begin position="91"/>
        <end position="133"/>
    </location>
</feature>